<dbReference type="Proteomes" id="UP001595715">
    <property type="component" value="Unassembled WGS sequence"/>
</dbReference>
<dbReference type="InterPro" id="IPR000743">
    <property type="entry name" value="Glyco_hydro_28"/>
</dbReference>
<evidence type="ECO:0000259" key="5">
    <source>
        <dbReference type="PROSITE" id="PS50022"/>
    </source>
</evidence>
<evidence type="ECO:0000256" key="4">
    <source>
        <dbReference type="RuleBase" id="RU361169"/>
    </source>
</evidence>
<dbReference type="InterPro" id="IPR008979">
    <property type="entry name" value="Galactose-bd-like_sf"/>
</dbReference>
<evidence type="ECO:0000313" key="7">
    <source>
        <dbReference type="Proteomes" id="UP001595715"/>
    </source>
</evidence>
<dbReference type="PANTHER" id="PTHR31339">
    <property type="entry name" value="PECTIN LYASE-RELATED"/>
    <property type="match status" value="1"/>
</dbReference>
<dbReference type="InterPro" id="IPR051801">
    <property type="entry name" value="GH28_Enzymes"/>
</dbReference>
<dbReference type="Pfam" id="PF00295">
    <property type="entry name" value="Glyco_hydro_28"/>
    <property type="match status" value="1"/>
</dbReference>
<evidence type="ECO:0000256" key="1">
    <source>
        <dbReference type="ARBA" id="ARBA00008834"/>
    </source>
</evidence>
<keyword evidence="7" id="KW-1185">Reference proteome</keyword>
<proteinExistence type="inferred from homology"/>
<dbReference type="InterPro" id="IPR011050">
    <property type="entry name" value="Pectin_lyase_fold/virulence"/>
</dbReference>
<dbReference type="EMBL" id="JBHSAM010000028">
    <property type="protein sequence ID" value="MFC4101472.1"/>
    <property type="molecule type" value="Genomic_DNA"/>
</dbReference>
<dbReference type="SUPFAM" id="SSF49785">
    <property type="entry name" value="Galactose-binding domain-like"/>
    <property type="match status" value="2"/>
</dbReference>
<feature type="domain" description="F5/8 type C" evidence="5">
    <location>
        <begin position="544"/>
        <end position="684"/>
    </location>
</feature>
<name>A0ABV8K608_9BACL</name>
<keyword evidence="2 4" id="KW-0378">Hydrolase</keyword>
<accession>A0ABV8K608</accession>
<evidence type="ECO:0000256" key="3">
    <source>
        <dbReference type="ARBA" id="ARBA00023295"/>
    </source>
</evidence>
<dbReference type="PANTHER" id="PTHR31339:SF9">
    <property type="entry name" value="PLASMIN AND FIBRONECTIN-BINDING PROTEIN A"/>
    <property type="match status" value="1"/>
</dbReference>
<dbReference type="RefSeq" id="WP_377720088.1">
    <property type="nucleotide sequence ID" value="NZ_JBHSAM010000028.1"/>
</dbReference>
<reference evidence="7" key="1">
    <citation type="journal article" date="2019" name="Int. J. Syst. Evol. Microbiol.">
        <title>The Global Catalogue of Microorganisms (GCM) 10K type strain sequencing project: providing services to taxonomists for standard genome sequencing and annotation.</title>
        <authorList>
            <consortium name="The Broad Institute Genomics Platform"/>
            <consortium name="The Broad Institute Genome Sequencing Center for Infectious Disease"/>
            <person name="Wu L."/>
            <person name="Ma J."/>
        </authorList>
    </citation>
    <scope>NUCLEOTIDE SEQUENCE [LARGE SCALE GENOMIC DNA]</scope>
    <source>
        <strain evidence="7">IBRC-M 10987</strain>
    </source>
</reference>
<sequence>MGRTKWWNVAIASCLIWVSVVGFMAVDSAAALEEPPVASVSADVQPAAAASLSIYPRPSIYSASSVYALKANGLSVPVISYAQYDYAHFSAAGPIALEVTALGQTAITEYGISPKKLNLAATKTGNTLAFTLTKDEYLIVKIDDKKELVIAVDPPETNPPASSGAGIYNVSASPYQADATGAANATAAIQRAIDDAAAYAGGQGIVYVPRGVYKVGNLELKSDVAMYLEGGAVFRFTGIPQDYTAHWHKDSQDRDVTWWIYTKPGSTNIKLYGRGTLDGNGKYAADTHDFGNNILVPIGVSHFTFEGLVVRDSASWAVTPARSDHLTFTNMKLLNRLDMGENDGIDINESQDVVVTNAIGISLDDPFSTKTWDQSVDISLSWPGAPEANERIVFDDLLAWTYCYAFKVGQGMRQNQRDITYRNGVIYNASVGFGIDHKYGAGALTNVTFENIDVERIGTWLGPLRSWSDFVIAAADGYGGGPIDGLTVRNVNVRDKGQSAARLRGYSGTAMIRGVTLDRIYMPGSANPAQTMAEMNLINRAFHAPVTILPVQSPEPVQRFNLAAGKQATASSSKAAPGLSVDGNLSTRWGSNYTDNEWFAVDLGASARIDQLKIYWEAAYGKSYAIEVSADGANWTTVFATTTGDGGVDDVTFAPTNARFVRMKGTQRGSIYGYSIWELEIYGETGNLAAGAAVSGTSSVENSNWSASRAVDGQRNSVTGSMGWTSNNSLTVNHAEAVTLDLRSLKTVGQVDLYPRNDAGNVGQNFPVDFTIRTSADGANWTTVKTVSNYAQPGNAVQRFVFPAVSAQWVAIEGTKLRANPTDANRYRMAFAEIEVYGDADRAAPVTTADVLSVTPSEA</sequence>
<evidence type="ECO:0000256" key="2">
    <source>
        <dbReference type="ARBA" id="ARBA00022801"/>
    </source>
</evidence>
<gene>
    <name evidence="6" type="ORF">ACFOZ8_17655</name>
</gene>
<keyword evidence="3 4" id="KW-0326">Glycosidase</keyword>
<feature type="domain" description="F5/8 type C" evidence="5">
    <location>
        <begin position="724"/>
        <end position="839"/>
    </location>
</feature>
<dbReference type="Pfam" id="PF00754">
    <property type="entry name" value="F5_F8_type_C"/>
    <property type="match status" value="2"/>
</dbReference>
<comment type="similarity">
    <text evidence="1 4">Belongs to the glycosyl hydrolase 28 family.</text>
</comment>
<dbReference type="PROSITE" id="PS50022">
    <property type="entry name" value="FA58C_3"/>
    <property type="match status" value="2"/>
</dbReference>
<evidence type="ECO:0000313" key="6">
    <source>
        <dbReference type="EMBL" id="MFC4101472.1"/>
    </source>
</evidence>
<dbReference type="InterPro" id="IPR000421">
    <property type="entry name" value="FA58C"/>
</dbReference>
<dbReference type="Gene3D" id="2.160.20.10">
    <property type="entry name" value="Single-stranded right-handed beta-helix, Pectin lyase-like"/>
    <property type="match status" value="1"/>
</dbReference>
<dbReference type="Gene3D" id="2.60.120.260">
    <property type="entry name" value="Galactose-binding domain-like"/>
    <property type="match status" value="2"/>
</dbReference>
<organism evidence="6 7">
    <name type="scientific">Paenibacillus xanthanilyticus</name>
    <dbReference type="NCBI Taxonomy" id="1783531"/>
    <lineage>
        <taxon>Bacteria</taxon>
        <taxon>Bacillati</taxon>
        <taxon>Bacillota</taxon>
        <taxon>Bacilli</taxon>
        <taxon>Bacillales</taxon>
        <taxon>Paenibacillaceae</taxon>
        <taxon>Paenibacillus</taxon>
    </lineage>
</organism>
<comment type="caution">
    <text evidence="6">The sequence shown here is derived from an EMBL/GenBank/DDBJ whole genome shotgun (WGS) entry which is preliminary data.</text>
</comment>
<dbReference type="SUPFAM" id="SSF51126">
    <property type="entry name" value="Pectin lyase-like"/>
    <property type="match status" value="1"/>
</dbReference>
<dbReference type="SMART" id="SM00231">
    <property type="entry name" value="FA58C"/>
    <property type="match status" value="1"/>
</dbReference>
<dbReference type="InterPro" id="IPR012334">
    <property type="entry name" value="Pectin_lyas_fold"/>
</dbReference>
<protein>
    <submittedName>
        <fullName evidence="6">Discoidin domain-containing protein</fullName>
    </submittedName>
</protein>